<sequence>MGRSQGGKVQCELWSERKSDPRDLWSGLDCASRTTQGEGRRADIGTRRKAIGARRPEALNDPALAQHPSSFVKDWSDRSPRDARCDRADMVLCKSRHPAFLQCLAPSPPRSGPDIASKNENAHMRSLSKTTAR</sequence>
<proteinExistence type="predicted"/>
<accession>A0A914UP11</accession>
<evidence type="ECO:0000256" key="1">
    <source>
        <dbReference type="SAM" id="MobiDB-lite"/>
    </source>
</evidence>
<dbReference type="AlphaFoldDB" id="A0A914UP11"/>
<name>A0A914UP11_9BILA</name>
<keyword evidence="2" id="KW-1185">Reference proteome</keyword>
<evidence type="ECO:0000313" key="2">
    <source>
        <dbReference type="Proteomes" id="UP000887566"/>
    </source>
</evidence>
<dbReference type="WBParaSite" id="PSAMB.scaffold113size77475.g2093.t1">
    <property type="protein sequence ID" value="PSAMB.scaffold113size77475.g2093.t1"/>
    <property type="gene ID" value="PSAMB.scaffold113size77475.g2093"/>
</dbReference>
<feature type="region of interest" description="Disordered" evidence="1">
    <location>
        <begin position="103"/>
        <end position="133"/>
    </location>
</feature>
<organism evidence="2 3">
    <name type="scientific">Plectus sambesii</name>
    <dbReference type="NCBI Taxonomy" id="2011161"/>
    <lineage>
        <taxon>Eukaryota</taxon>
        <taxon>Metazoa</taxon>
        <taxon>Ecdysozoa</taxon>
        <taxon>Nematoda</taxon>
        <taxon>Chromadorea</taxon>
        <taxon>Plectida</taxon>
        <taxon>Plectina</taxon>
        <taxon>Plectoidea</taxon>
        <taxon>Plectidae</taxon>
        <taxon>Plectus</taxon>
    </lineage>
</organism>
<dbReference type="Proteomes" id="UP000887566">
    <property type="component" value="Unplaced"/>
</dbReference>
<evidence type="ECO:0000313" key="3">
    <source>
        <dbReference type="WBParaSite" id="PSAMB.scaffold113size77475.g2093.t1"/>
    </source>
</evidence>
<reference evidence="3" key="1">
    <citation type="submission" date="2022-11" db="UniProtKB">
        <authorList>
            <consortium name="WormBaseParasite"/>
        </authorList>
    </citation>
    <scope>IDENTIFICATION</scope>
</reference>
<protein>
    <submittedName>
        <fullName evidence="3">Uncharacterized protein</fullName>
    </submittedName>
</protein>